<dbReference type="RefSeq" id="XP_007773044.1">
    <property type="nucleotide sequence ID" value="XM_007774854.1"/>
</dbReference>
<dbReference type="EMBL" id="JH711585">
    <property type="protein sequence ID" value="EIW76660.1"/>
    <property type="molecule type" value="Genomic_DNA"/>
</dbReference>
<dbReference type="AlphaFoldDB" id="A0A5M3MCT3"/>
<dbReference type="Pfam" id="PF10604">
    <property type="entry name" value="Polyketide_cyc2"/>
    <property type="match status" value="1"/>
</dbReference>
<evidence type="ECO:0000313" key="1">
    <source>
        <dbReference type="EMBL" id="EIW76660.1"/>
    </source>
</evidence>
<proteinExistence type="predicted"/>
<dbReference type="GeneID" id="19206006"/>
<accession>A0A5M3MCT3</accession>
<sequence>MSASQQGLPPLASEGVFTSAASIDIDAPRDIVWDVLMDWDAYHEWNPFVRGQRITDKSKNPLARAPQQGDYLYIHPVHIPPTFEKKRFPSSTFINITAYDPSMYRVAWGGDQVASWLLHTERWQALSELDGGQRTRYESIEAFSGVLAYIIKVILKGGLDQGAQAMADGLKNRSEEKWRIQQAASSS</sequence>
<dbReference type="PANTHER" id="PTHR36166:SF1">
    <property type="entry name" value="SRPBCC DOMAIN-CONTAINING PROTEIN"/>
    <property type="match status" value="1"/>
</dbReference>
<dbReference type="CDD" id="cd07822">
    <property type="entry name" value="SRPBCC_4"/>
    <property type="match status" value="1"/>
</dbReference>
<name>A0A5M3MCT3_CONPW</name>
<dbReference type="PANTHER" id="PTHR36166">
    <property type="entry name" value="CHROMOSOME 9, WHOLE GENOME SHOTGUN SEQUENCE"/>
    <property type="match status" value="1"/>
</dbReference>
<dbReference type="Gene3D" id="3.30.530.20">
    <property type="match status" value="1"/>
</dbReference>
<evidence type="ECO:0000313" key="2">
    <source>
        <dbReference type="Proteomes" id="UP000053558"/>
    </source>
</evidence>
<dbReference type="InterPro" id="IPR019587">
    <property type="entry name" value="Polyketide_cyclase/dehydratase"/>
</dbReference>
<protein>
    <submittedName>
        <fullName evidence="1">Uncharacterized protein</fullName>
    </submittedName>
</protein>
<dbReference type="KEGG" id="cput:CONPUDRAFT_168481"/>
<reference evidence="2" key="1">
    <citation type="journal article" date="2012" name="Science">
        <title>The Paleozoic origin of enzymatic lignin decomposition reconstructed from 31 fungal genomes.</title>
        <authorList>
            <person name="Floudas D."/>
            <person name="Binder M."/>
            <person name="Riley R."/>
            <person name="Barry K."/>
            <person name="Blanchette R.A."/>
            <person name="Henrissat B."/>
            <person name="Martinez A.T."/>
            <person name="Otillar R."/>
            <person name="Spatafora J.W."/>
            <person name="Yadav J.S."/>
            <person name="Aerts A."/>
            <person name="Benoit I."/>
            <person name="Boyd A."/>
            <person name="Carlson A."/>
            <person name="Copeland A."/>
            <person name="Coutinho P.M."/>
            <person name="de Vries R.P."/>
            <person name="Ferreira P."/>
            <person name="Findley K."/>
            <person name="Foster B."/>
            <person name="Gaskell J."/>
            <person name="Glotzer D."/>
            <person name="Gorecki P."/>
            <person name="Heitman J."/>
            <person name="Hesse C."/>
            <person name="Hori C."/>
            <person name="Igarashi K."/>
            <person name="Jurgens J.A."/>
            <person name="Kallen N."/>
            <person name="Kersten P."/>
            <person name="Kohler A."/>
            <person name="Kuees U."/>
            <person name="Kumar T.K.A."/>
            <person name="Kuo A."/>
            <person name="LaButti K."/>
            <person name="Larrondo L.F."/>
            <person name="Lindquist E."/>
            <person name="Ling A."/>
            <person name="Lombard V."/>
            <person name="Lucas S."/>
            <person name="Lundell T."/>
            <person name="Martin R."/>
            <person name="McLaughlin D.J."/>
            <person name="Morgenstern I."/>
            <person name="Morin E."/>
            <person name="Murat C."/>
            <person name="Nagy L.G."/>
            <person name="Nolan M."/>
            <person name="Ohm R.A."/>
            <person name="Patyshakuliyeva A."/>
            <person name="Rokas A."/>
            <person name="Ruiz-Duenas F.J."/>
            <person name="Sabat G."/>
            <person name="Salamov A."/>
            <person name="Samejima M."/>
            <person name="Schmutz J."/>
            <person name="Slot J.C."/>
            <person name="St John F."/>
            <person name="Stenlid J."/>
            <person name="Sun H."/>
            <person name="Sun S."/>
            <person name="Syed K."/>
            <person name="Tsang A."/>
            <person name="Wiebenga A."/>
            <person name="Young D."/>
            <person name="Pisabarro A."/>
            <person name="Eastwood D.C."/>
            <person name="Martin F."/>
            <person name="Cullen D."/>
            <person name="Grigoriev I.V."/>
            <person name="Hibbett D.S."/>
        </authorList>
    </citation>
    <scope>NUCLEOTIDE SEQUENCE [LARGE SCALE GENOMIC DNA]</scope>
    <source>
        <strain evidence="2">RWD-64-598 SS2</strain>
    </source>
</reference>
<dbReference type="Proteomes" id="UP000053558">
    <property type="component" value="Unassembled WGS sequence"/>
</dbReference>
<dbReference type="OMA" id="LHTERWQ"/>
<comment type="caution">
    <text evidence="1">The sequence shown here is derived from an EMBL/GenBank/DDBJ whole genome shotgun (WGS) entry which is preliminary data.</text>
</comment>
<gene>
    <name evidence="1" type="ORF">CONPUDRAFT_168481</name>
</gene>
<keyword evidence="2" id="KW-1185">Reference proteome</keyword>
<dbReference type="InterPro" id="IPR023393">
    <property type="entry name" value="START-like_dom_sf"/>
</dbReference>
<dbReference type="SUPFAM" id="SSF55961">
    <property type="entry name" value="Bet v1-like"/>
    <property type="match status" value="1"/>
</dbReference>
<organism evidence="1 2">
    <name type="scientific">Coniophora puteana (strain RWD-64-598)</name>
    <name type="common">Brown rot fungus</name>
    <dbReference type="NCBI Taxonomy" id="741705"/>
    <lineage>
        <taxon>Eukaryota</taxon>
        <taxon>Fungi</taxon>
        <taxon>Dikarya</taxon>
        <taxon>Basidiomycota</taxon>
        <taxon>Agaricomycotina</taxon>
        <taxon>Agaricomycetes</taxon>
        <taxon>Agaricomycetidae</taxon>
        <taxon>Boletales</taxon>
        <taxon>Coniophorineae</taxon>
        <taxon>Coniophoraceae</taxon>
        <taxon>Coniophora</taxon>
    </lineage>
</organism>
<dbReference type="OrthoDB" id="509124at2759"/>